<dbReference type="GeneID" id="99747898"/>
<keyword evidence="1" id="KW-0812">Transmembrane</keyword>
<gene>
    <name evidence="3" type="ORF">ERS852420_02426</name>
    <name evidence="2" type="ORF">M72_22121</name>
</gene>
<feature type="transmembrane region" description="Helical" evidence="1">
    <location>
        <begin position="5"/>
        <end position="21"/>
    </location>
</feature>
<accession>A0A0M6WGD1</accession>
<evidence type="ECO:0000313" key="3">
    <source>
        <dbReference type="EMBL" id="CUN05730.1"/>
    </source>
</evidence>
<dbReference type="Proteomes" id="UP000095495">
    <property type="component" value="Unassembled WGS sequence"/>
</dbReference>
<protein>
    <recommendedName>
        <fullName evidence="6">DUF3784 domain-containing protein</fullName>
    </recommendedName>
</protein>
<dbReference type="EMBL" id="CVRR01000007">
    <property type="protein sequence ID" value="CRL34780.1"/>
    <property type="molecule type" value="Genomic_DNA"/>
</dbReference>
<evidence type="ECO:0008006" key="6">
    <source>
        <dbReference type="Google" id="ProtNLM"/>
    </source>
</evidence>
<reference evidence="4" key="1">
    <citation type="submission" date="2015-05" db="EMBL/GenBank/DDBJ databases">
        <authorList>
            <consortium name="Pathogen Informatics"/>
        </authorList>
    </citation>
    <scope>NUCLEOTIDE SEQUENCE [LARGE SCALE GENOMIC DNA]</scope>
    <source>
        <strain evidence="3 5">2789STDY5608863</strain>
        <strain evidence="4">M72</strain>
    </source>
</reference>
<keyword evidence="1" id="KW-0472">Membrane</keyword>
<feature type="transmembrane region" description="Helical" evidence="1">
    <location>
        <begin position="41"/>
        <end position="57"/>
    </location>
</feature>
<name>A0A0M6WGD1_9FIRM</name>
<evidence type="ECO:0000256" key="1">
    <source>
        <dbReference type="SAM" id="Phobius"/>
    </source>
</evidence>
<dbReference type="AlphaFoldDB" id="A0A0M6WGD1"/>
<proteinExistence type="predicted"/>
<evidence type="ECO:0000313" key="5">
    <source>
        <dbReference type="Proteomes" id="UP000095495"/>
    </source>
</evidence>
<keyword evidence="1" id="KW-1133">Transmembrane helix</keyword>
<dbReference type="Proteomes" id="UP000049979">
    <property type="component" value="Unassembled WGS sequence"/>
</dbReference>
<evidence type="ECO:0000313" key="2">
    <source>
        <dbReference type="EMBL" id="CRL34780.1"/>
    </source>
</evidence>
<evidence type="ECO:0000313" key="4">
    <source>
        <dbReference type="Proteomes" id="UP000049979"/>
    </source>
</evidence>
<reference evidence="2" key="2">
    <citation type="submission" date="2015-05" db="EMBL/GenBank/DDBJ databases">
        <authorList>
            <person name="Wang D.B."/>
            <person name="Wang M."/>
        </authorList>
    </citation>
    <scope>NUCLEOTIDE SEQUENCE [LARGE SCALE GENOMIC DNA]</scope>
    <source>
        <strain evidence="2">M72</strain>
    </source>
</reference>
<dbReference type="RefSeq" id="WP_022045911.1">
    <property type="nucleotide sequence ID" value="NZ_CYXV01000010.1"/>
</dbReference>
<dbReference type="EMBL" id="CYXV01000010">
    <property type="protein sequence ID" value="CUN05730.1"/>
    <property type="molecule type" value="Genomic_DNA"/>
</dbReference>
<sequence length="127" mass="14810">MRMMVMIIYLLFLICMIVYYGKMMYRNYQKELPLGYGQNKIVYFMILLCIIIGQYTIPSAWGRLSVILIFGVAFFLIYAMIGLHNRKNHSGELFRLYQKEVTTAKRCIIIGTGVVVVALFLVCFIKK</sequence>
<feature type="transmembrane region" description="Helical" evidence="1">
    <location>
        <begin position="64"/>
        <end position="83"/>
    </location>
</feature>
<keyword evidence="4" id="KW-1185">Reference proteome</keyword>
<organism evidence="2 4">
    <name type="scientific">Roseburia faecis</name>
    <dbReference type="NCBI Taxonomy" id="301302"/>
    <lineage>
        <taxon>Bacteria</taxon>
        <taxon>Bacillati</taxon>
        <taxon>Bacillota</taxon>
        <taxon>Clostridia</taxon>
        <taxon>Lachnospirales</taxon>
        <taxon>Lachnospiraceae</taxon>
        <taxon>Roseburia</taxon>
    </lineage>
</organism>
<feature type="transmembrane region" description="Helical" evidence="1">
    <location>
        <begin position="103"/>
        <end position="125"/>
    </location>
</feature>